<reference evidence="2" key="1">
    <citation type="journal article" date="2014" name="Nat. Commun.">
        <title>The emerging biofuel crop Camelina sativa retains a highly undifferentiated hexaploid genome structure.</title>
        <authorList>
            <person name="Kagale S."/>
            <person name="Koh C."/>
            <person name="Nixon J."/>
            <person name="Bollina V."/>
            <person name="Clarke W.E."/>
            <person name="Tuteja R."/>
            <person name="Spillane C."/>
            <person name="Robinson S.J."/>
            <person name="Links M.G."/>
            <person name="Clarke C."/>
            <person name="Higgins E.E."/>
            <person name="Huebert T."/>
            <person name="Sharpe A.G."/>
            <person name="Parkin I.A."/>
        </authorList>
    </citation>
    <scope>NUCLEOTIDE SEQUENCE [LARGE SCALE GENOMIC DNA]</scope>
    <source>
        <strain evidence="2">cv. DH55</strain>
    </source>
</reference>
<dbReference type="Proteomes" id="UP000694864">
    <property type="component" value="Chromosome 11"/>
</dbReference>
<dbReference type="PANTHER" id="PTHR31973">
    <property type="entry name" value="POLYPROTEIN, PUTATIVE-RELATED"/>
    <property type="match status" value="1"/>
</dbReference>
<proteinExistence type="predicted"/>
<accession>A0ABM0USE7</accession>
<dbReference type="Pfam" id="PF10551">
    <property type="entry name" value="MULE"/>
    <property type="match status" value="1"/>
</dbReference>
<name>A0ABM0USE7_CAMSA</name>
<dbReference type="RefSeq" id="XP_010445496.1">
    <property type="nucleotide sequence ID" value="XM_010447194.1"/>
</dbReference>
<organism evidence="2 3">
    <name type="scientific">Camelina sativa</name>
    <name type="common">False flax</name>
    <name type="synonym">Myagrum sativum</name>
    <dbReference type="NCBI Taxonomy" id="90675"/>
    <lineage>
        <taxon>Eukaryota</taxon>
        <taxon>Viridiplantae</taxon>
        <taxon>Streptophyta</taxon>
        <taxon>Embryophyta</taxon>
        <taxon>Tracheophyta</taxon>
        <taxon>Spermatophyta</taxon>
        <taxon>Magnoliopsida</taxon>
        <taxon>eudicotyledons</taxon>
        <taxon>Gunneridae</taxon>
        <taxon>Pentapetalae</taxon>
        <taxon>rosids</taxon>
        <taxon>malvids</taxon>
        <taxon>Brassicales</taxon>
        <taxon>Brassicaceae</taxon>
        <taxon>Camelineae</taxon>
        <taxon>Camelina</taxon>
    </lineage>
</organism>
<dbReference type="GeneID" id="104728167"/>
<sequence length="486" mass="56894">MQRQKIEMNLLSTCLPKSSPKRNNQSDTMCTQKPTTRLMVVKMVQVRMRTPILRGDGIMYKGQKFYNGISFKECVTDYALLTSSNLKQYRYDRDAIRFKCIGAKGKCGWQVYAPSLGDDPFWRITLYKDKHICIPNGECAMFSVPVIARIFLDKIREEPEYYMLAKMEKIEMEMWKISVTRPQCQASRRKALGWISSEYDTQFTHLRDYGAEIMESNPGSVVDIDTVKNDVGEDVFNQFYVLRKTWKASCRPLIGVDGCFLKVKIKGQLLAALGRDADNAIYPIAWSVVQVENTDKWQWFVNRLKIDLDLGDGDGYIIMSDRQKGLIKAIELELPKVEHRKCVRHIYGNLKKIHPSKKLLKKYLWDLAWSYNTTEYYQNLERIHAYDSKVHEDVMKTKPKTWCRAFHKLDNYCEDVENNSIESFNNTINKAREKPFVAMLEMVRKIAMVRIAKRRNVSKKSVISDRIPTECFKKIHHFRQITDRFL</sequence>
<protein>
    <submittedName>
        <fullName evidence="3">Uncharacterized protein LOC104728167</fullName>
    </submittedName>
</protein>
<evidence type="ECO:0000313" key="2">
    <source>
        <dbReference type="Proteomes" id="UP000694864"/>
    </source>
</evidence>
<gene>
    <name evidence="3" type="primary">LOC104728167</name>
</gene>
<keyword evidence="2" id="KW-1185">Reference proteome</keyword>
<dbReference type="InterPro" id="IPR018289">
    <property type="entry name" value="MULE_transposase_dom"/>
</dbReference>
<evidence type="ECO:0000259" key="1">
    <source>
        <dbReference type="Pfam" id="PF10551"/>
    </source>
</evidence>
<evidence type="ECO:0000313" key="3">
    <source>
        <dbReference type="RefSeq" id="XP_010445496.1"/>
    </source>
</evidence>
<feature type="domain" description="MULE transposase" evidence="1">
    <location>
        <begin position="254"/>
        <end position="348"/>
    </location>
</feature>
<dbReference type="PANTHER" id="PTHR31973:SF187">
    <property type="entry name" value="MUTATOR TRANSPOSASE MUDRA PROTEIN"/>
    <property type="match status" value="1"/>
</dbReference>
<reference evidence="3" key="2">
    <citation type="submission" date="2025-08" db="UniProtKB">
        <authorList>
            <consortium name="RefSeq"/>
        </authorList>
    </citation>
    <scope>IDENTIFICATION</scope>
    <source>
        <tissue evidence="3">Leaf</tissue>
    </source>
</reference>